<dbReference type="KEGG" id="nsl:BOX37_04655"/>
<dbReference type="Pfam" id="PF03881">
    <property type="entry name" value="Fructosamin_kin"/>
    <property type="match status" value="2"/>
</dbReference>
<dbReference type="Proteomes" id="UP000183810">
    <property type="component" value="Chromosome"/>
</dbReference>
<evidence type="ECO:0000313" key="3">
    <source>
        <dbReference type="Proteomes" id="UP000183810"/>
    </source>
</evidence>
<feature type="compositionally biased region" description="Polar residues" evidence="1">
    <location>
        <begin position="169"/>
        <end position="185"/>
    </location>
</feature>
<dbReference type="GO" id="GO:0016740">
    <property type="term" value="F:transferase activity"/>
    <property type="evidence" value="ECO:0007669"/>
    <property type="project" value="UniProtKB-KW"/>
</dbReference>
<keyword evidence="2" id="KW-0808">Transferase</keyword>
<feature type="region of interest" description="Disordered" evidence="1">
    <location>
        <begin position="142"/>
        <end position="198"/>
    </location>
</feature>
<dbReference type="PANTHER" id="PTHR12149">
    <property type="entry name" value="FRUCTOSAMINE 3 KINASE-RELATED PROTEIN"/>
    <property type="match status" value="1"/>
</dbReference>
<name>A0A1J0VMY0_9NOCA</name>
<dbReference type="EMBL" id="CP018082">
    <property type="protein sequence ID" value="APE33374.1"/>
    <property type="molecule type" value="Genomic_DNA"/>
</dbReference>
<organism evidence="2 3">
    <name type="scientific">Nocardia mangyaensis</name>
    <dbReference type="NCBI Taxonomy" id="2213200"/>
    <lineage>
        <taxon>Bacteria</taxon>
        <taxon>Bacillati</taxon>
        <taxon>Actinomycetota</taxon>
        <taxon>Actinomycetes</taxon>
        <taxon>Mycobacteriales</taxon>
        <taxon>Nocardiaceae</taxon>
        <taxon>Nocardia</taxon>
    </lineage>
</organism>
<keyword evidence="3" id="KW-1185">Reference proteome</keyword>
<sequence length="347" mass="36560">MGAVGRTAGQDGSVDLPFLRANPHLLPTFLAHQRLRTTPVSGGSISVAERIGLDDGTQLFLKTWPGGLSAAPTTEVAAAPPGLFAGEADGLRWLRSAGGVAVPEVYAVTEDLLLMEWIEHAEPTRAAAERFGRELAATHRAGASQFGATVPPSAAVSSGRAGPSGHAMSPSQGESPTATTSQSSGPPAAGFLAGLPLDNTPGDDWPTWYRERRILPYLRLAVDAGALDPADAALVESIHIEAPTEPPARIHGDLWPGNVIWGWADTPYLIDPAAHGGHRETDLATLTLFGAAPHFSRIIAAYGEIHALAPGWESRIPLHTLPLLLVHAVLFGRGYRRAVLAAADRYR</sequence>
<dbReference type="PANTHER" id="PTHR12149:SF8">
    <property type="entry name" value="PROTEIN-RIBULOSAMINE 3-KINASE"/>
    <property type="match status" value="1"/>
</dbReference>
<gene>
    <name evidence="2" type="ORF">BOX37_04655</name>
</gene>
<proteinExistence type="predicted"/>
<accession>A0A1J0VMY0</accession>
<dbReference type="Gene3D" id="3.30.200.20">
    <property type="entry name" value="Phosphorylase Kinase, domain 1"/>
    <property type="match status" value="1"/>
</dbReference>
<dbReference type="InterPro" id="IPR016477">
    <property type="entry name" value="Fructo-/Ketosamine-3-kinase"/>
</dbReference>
<dbReference type="OrthoDB" id="5291879at2"/>
<dbReference type="InterPro" id="IPR011009">
    <property type="entry name" value="Kinase-like_dom_sf"/>
</dbReference>
<dbReference type="SUPFAM" id="SSF56112">
    <property type="entry name" value="Protein kinase-like (PK-like)"/>
    <property type="match status" value="1"/>
</dbReference>
<reference evidence="2" key="1">
    <citation type="submission" date="2016-11" db="EMBL/GenBank/DDBJ databases">
        <authorList>
            <person name="Jaros S."/>
            <person name="Januszkiewicz K."/>
            <person name="Wedrychowicz H."/>
        </authorList>
    </citation>
    <scope>NUCLEOTIDE SEQUENCE [LARGE SCALE GENOMIC DNA]</scope>
    <source>
        <strain evidence="2">Y48</strain>
    </source>
</reference>
<evidence type="ECO:0000256" key="1">
    <source>
        <dbReference type="SAM" id="MobiDB-lite"/>
    </source>
</evidence>
<dbReference type="Gene3D" id="1.10.510.10">
    <property type="entry name" value="Transferase(Phosphotransferase) domain 1"/>
    <property type="match status" value="1"/>
</dbReference>
<protein>
    <submittedName>
        <fullName evidence="2">Aminoglycoside phosphotransferase</fullName>
    </submittedName>
</protein>
<evidence type="ECO:0000313" key="2">
    <source>
        <dbReference type="EMBL" id="APE33374.1"/>
    </source>
</evidence>
<dbReference type="AlphaFoldDB" id="A0A1J0VMY0"/>
<dbReference type="Gene3D" id="1.20.1270.240">
    <property type="match status" value="1"/>
</dbReference>